<dbReference type="Proteomes" id="UP001642483">
    <property type="component" value="Unassembled WGS sequence"/>
</dbReference>
<dbReference type="PANTHER" id="PTHR31699">
    <property type="entry name" value="NUDIX T16 FAMILY MEMBER"/>
    <property type="match status" value="1"/>
</dbReference>
<dbReference type="EMBL" id="CAWYQH010000090">
    <property type="protein sequence ID" value="CAK8682438.1"/>
    <property type="molecule type" value="Genomic_DNA"/>
</dbReference>
<evidence type="ECO:0008006" key="6">
    <source>
        <dbReference type="Google" id="ProtNLM"/>
    </source>
</evidence>
<dbReference type="Gene3D" id="3.90.79.10">
    <property type="entry name" value="Nucleoside Triphosphate Pyrophosphohydrolase"/>
    <property type="match status" value="1"/>
</dbReference>
<comment type="caution">
    <text evidence="4">The sequence shown here is derived from an EMBL/GenBank/DDBJ whole genome shotgun (WGS) entry which is preliminary data.</text>
</comment>
<reference evidence="4 5" key="1">
    <citation type="submission" date="2024-02" db="EMBL/GenBank/DDBJ databases">
        <authorList>
            <person name="Daric V."/>
            <person name="Darras S."/>
        </authorList>
    </citation>
    <scope>NUCLEOTIDE SEQUENCE [LARGE SCALE GENOMIC DNA]</scope>
</reference>
<organism evidence="4 5">
    <name type="scientific">Clavelina lepadiformis</name>
    <name type="common">Light-bulb sea squirt</name>
    <name type="synonym">Ascidia lepadiformis</name>
    <dbReference type="NCBI Taxonomy" id="159417"/>
    <lineage>
        <taxon>Eukaryota</taxon>
        <taxon>Metazoa</taxon>
        <taxon>Chordata</taxon>
        <taxon>Tunicata</taxon>
        <taxon>Ascidiacea</taxon>
        <taxon>Aplousobranchia</taxon>
        <taxon>Clavelinidae</taxon>
        <taxon>Clavelina</taxon>
    </lineage>
</organism>
<proteinExistence type="predicted"/>
<protein>
    <recommendedName>
        <fullName evidence="6">Nudix hydrolase domain-containing protein</fullName>
    </recommendedName>
</protein>
<dbReference type="Pfam" id="PF22327">
    <property type="entry name" value="Nudt16-like"/>
    <property type="match status" value="1"/>
</dbReference>
<name>A0ABP0FSZ4_CLALP</name>
<dbReference type="SUPFAM" id="SSF55811">
    <property type="entry name" value="Nudix"/>
    <property type="match status" value="1"/>
</dbReference>
<evidence type="ECO:0000313" key="5">
    <source>
        <dbReference type="Proteomes" id="UP001642483"/>
    </source>
</evidence>
<dbReference type="PANTHER" id="PTHR31699:SF1">
    <property type="entry name" value="U8 SNORNA-DECAPPING ENZYME"/>
    <property type="match status" value="1"/>
</dbReference>
<evidence type="ECO:0000256" key="3">
    <source>
        <dbReference type="ARBA" id="ARBA00023242"/>
    </source>
</evidence>
<keyword evidence="3" id="KW-0539">Nucleus</keyword>
<sequence>MCSGRGPCELEMDRPWIDTSIPFSSNKDELAVRCFEAVEGAHALLFCRSENIPRKHAVMMQLRFDGMWGFPGGLVHENVVDGLNRELDEEIGLDRKYHLITDDYYGTWTHPMEGRGSSKLILHFFVKEFSEESFFEIERDSLKAKDWGSETLALIRVPIQNDESLGNFFSQRFIGNAREQLIRVLLDYDILSLDEVERAWEIFQRLSTLSTKLDKNMKLCNI</sequence>
<dbReference type="InterPro" id="IPR054754">
    <property type="entry name" value="NudT16"/>
</dbReference>
<keyword evidence="5" id="KW-1185">Reference proteome</keyword>
<gene>
    <name evidence="4" type="ORF">CVLEPA_LOCUS13100</name>
</gene>
<keyword evidence="2" id="KW-0694">RNA-binding</keyword>
<evidence type="ECO:0000256" key="2">
    <source>
        <dbReference type="ARBA" id="ARBA00022884"/>
    </source>
</evidence>
<evidence type="ECO:0000256" key="1">
    <source>
        <dbReference type="ARBA" id="ARBA00004123"/>
    </source>
</evidence>
<dbReference type="InterPro" id="IPR015797">
    <property type="entry name" value="NUDIX_hydrolase-like_dom_sf"/>
</dbReference>
<accession>A0ABP0FSZ4</accession>
<comment type="subcellular location">
    <subcellularLocation>
        <location evidence="1">Nucleus</location>
    </subcellularLocation>
</comment>
<evidence type="ECO:0000313" key="4">
    <source>
        <dbReference type="EMBL" id="CAK8682438.1"/>
    </source>
</evidence>